<sequence length="294" mass="34721">MPRGGHKGGLFPVSGMKWGMNERVRKRGLYHNRREDILTPRWGYRYENRNNSYLPDGSSKSLDMDVNRAWPAEKKQWNYFYTINEARYLWPSICAHNPNIKNYILNMLENSENRPFSGIGLEEVQNERRRSNRSDFPVGSTSSSNNQSSGMYGKNTYLSKLANEFNNSIYPQIEVNLSNNLKRERIQKLYDIVREENVWKTTQKIKTAQSENIFPYVDDNATLIRELPLAEILYTKSNLRLKVRRHPKWMNVQFLKKKIKIPYLYRYLFGERHAAKNRKGGITKKGVWLVFLNL</sequence>
<dbReference type="KEGG" id="pcy:PCYB_113370"/>
<protein>
    <submittedName>
        <fullName evidence="2">Uncharacterized protein</fullName>
    </submittedName>
</protein>
<dbReference type="EMBL" id="DF157103">
    <property type="protein sequence ID" value="GAB67317.1"/>
    <property type="molecule type" value="Genomic_DNA"/>
</dbReference>
<feature type="compositionally biased region" description="Low complexity" evidence="1">
    <location>
        <begin position="140"/>
        <end position="149"/>
    </location>
</feature>
<dbReference type="AlphaFoldDB" id="K6VDK1"/>
<name>K6VDK1_PLACD</name>
<dbReference type="OMA" id="NNSIYPQ"/>
<dbReference type="RefSeq" id="XP_004223264.1">
    <property type="nucleotide sequence ID" value="XM_004223216.1"/>
</dbReference>
<dbReference type="PhylomeDB" id="K6VDK1"/>
<gene>
    <name evidence="2" type="ORF">PCYB_113370</name>
</gene>
<evidence type="ECO:0000313" key="3">
    <source>
        <dbReference type="Proteomes" id="UP000006319"/>
    </source>
</evidence>
<reference evidence="2 3" key="1">
    <citation type="journal article" date="2012" name="Nat. Genet.">
        <title>Plasmodium cynomolgi genome sequences provide insight into Plasmodium vivax and the monkey malaria clade.</title>
        <authorList>
            <person name="Tachibana S."/>
            <person name="Sullivan S.A."/>
            <person name="Kawai S."/>
            <person name="Nakamura S."/>
            <person name="Kim H.R."/>
            <person name="Goto N."/>
            <person name="Arisue N."/>
            <person name="Palacpac N.M.Q."/>
            <person name="Honma H."/>
            <person name="Yagi M."/>
            <person name="Tougan T."/>
            <person name="Katakai Y."/>
            <person name="Kaneko O."/>
            <person name="Mita T."/>
            <person name="Kita K."/>
            <person name="Yasutomi Y."/>
            <person name="Sutton P.L."/>
            <person name="Shakhbatyan R."/>
            <person name="Horii T."/>
            <person name="Yasunaga T."/>
            <person name="Barnwell J.W."/>
            <person name="Escalante A.A."/>
            <person name="Carlton J.M."/>
            <person name="Tanabe K."/>
        </authorList>
    </citation>
    <scope>NUCLEOTIDE SEQUENCE [LARGE SCALE GENOMIC DNA]</scope>
    <source>
        <strain evidence="2 3">B</strain>
    </source>
</reference>
<dbReference type="GeneID" id="14693683"/>
<keyword evidence="3" id="KW-1185">Reference proteome</keyword>
<accession>K6VDK1</accession>
<dbReference type="eggNOG" id="ENOG502SPBR">
    <property type="taxonomic scope" value="Eukaryota"/>
</dbReference>
<dbReference type="VEuPathDB" id="PlasmoDB:PCYB_113370"/>
<evidence type="ECO:0000256" key="1">
    <source>
        <dbReference type="SAM" id="MobiDB-lite"/>
    </source>
</evidence>
<feature type="region of interest" description="Disordered" evidence="1">
    <location>
        <begin position="123"/>
        <end position="151"/>
    </location>
</feature>
<organism evidence="2 3">
    <name type="scientific">Plasmodium cynomolgi (strain B)</name>
    <dbReference type="NCBI Taxonomy" id="1120755"/>
    <lineage>
        <taxon>Eukaryota</taxon>
        <taxon>Sar</taxon>
        <taxon>Alveolata</taxon>
        <taxon>Apicomplexa</taxon>
        <taxon>Aconoidasida</taxon>
        <taxon>Haemosporida</taxon>
        <taxon>Plasmodiidae</taxon>
        <taxon>Plasmodium</taxon>
        <taxon>Plasmodium (Plasmodium)</taxon>
    </lineage>
</organism>
<dbReference type="Proteomes" id="UP000006319">
    <property type="component" value="Chromosome 11"/>
</dbReference>
<evidence type="ECO:0000313" key="2">
    <source>
        <dbReference type="EMBL" id="GAB67317.1"/>
    </source>
</evidence>
<dbReference type="OrthoDB" id="427543at2759"/>
<proteinExistence type="predicted"/>